<keyword evidence="12" id="KW-1185">Reference proteome</keyword>
<evidence type="ECO:0000256" key="5">
    <source>
        <dbReference type="ARBA" id="ARBA00022827"/>
    </source>
</evidence>
<proteinExistence type="inferred from homology"/>
<dbReference type="SUPFAM" id="SSF51730">
    <property type="entry name" value="FAD-linked oxidoreductase"/>
    <property type="match status" value="1"/>
</dbReference>
<evidence type="ECO:0000256" key="8">
    <source>
        <dbReference type="ARBA" id="ARBA00048628"/>
    </source>
</evidence>
<feature type="domain" description="Methylene-tetrahydrofolate reductase C-terminal-like" evidence="10">
    <location>
        <begin position="389"/>
        <end position="480"/>
    </location>
</feature>
<comment type="pathway">
    <text evidence="2 9">One-carbon metabolism; tetrahydrofolate interconversion.</text>
</comment>
<dbReference type="Proteomes" id="UP000011721">
    <property type="component" value="Chromosome"/>
</dbReference>
<comment type="cofactor">
    <cofactor evidence="1 9">
        <name>FAD</name>
        <dbReference type="ChEBI" id="CHEBI:57692"/>
    </cofactor>
</comment>
<evidence type="ECO:0000256" key="1">
    <source>
        <dbReference type="ARBA" id="ARBA00001974"/>
    </source>
</evidence>
<dbReference type="EMBL" id="CP003985">
    <property type="protein sequence ID" value="AGF78916.1"/>
    <property type="molecule type" value="Genomic_DNA"/>
</dbReference>
<dbReference type="InterPro" id="IPR022026">
    <property type="entry name" value="DUF5981"/>
</dbReference>
<keyword evidence="6 9" id="KW-0560">Oxidoreductase</keyword>
<dbReference type="GO" id="GO:0106312">
    <property type="term" value="F:methylenetetrahydrofolate reductase (NADH) activity"/>
    <property type="evidence" value="ECO:0007669"/>
    <property type="project" value="UniProtKB-EC"/>
</dbReference>
<evidence type="ECO:0000256" key="4">
    <source>
        <dbReference type="ARBA" id="ARBA00022630"/>
    </source>
</evidence>
<evidence type="ECO:0000313" key="12">
    <source>
        <dbReference type="Proteomes" id="UP000011721"/>
    </source>
</evidence>
<dbReference type="UniPathway" id="UPA00193"/>
<dbReference type="Gene3D" id="3.20.20.220">
    <property type="match status" value="1"/>
</dbReference>
<dbReference type="Pfam" id="PF12225">
    <property type="entry name" value="DUF5981"/>
    <property type="match status" value="1"/>
</dbReference>
<keyword evidence="5 9" id="KW-0274">FAD</keyword>
<dbReference type="KEGG" id="dsf:UWK_02376"/>
<comment type="catalytic activity">
    <reaction evidence="8">
        <text>(6S)-5-methyl-5,6,7,8-tetrahydrofolate + NAD(+) = (6R)-5,10-methylene-5,6,7,8-tetrahydrofolate + NADH + H(+)</text>
        <dbReference type="Rhea" id="RHEA:19821"/>
        <dbReference type="ChEBI" id="CHEBI:15378"/>
        <dbReference type="ChEBI" id="CHEBI:15636"/>
        <dbReference type="ChEBI" id="CHEBI:18608"/>
        <dbReference type="ChEBI" id="CHEBI:57540"/>
        <dbReference type="ChEBI" id="CHEBI:57945"/>
        <dbReference type="EC" id="1.5.1.54"/>
    </reaction>
    <physiologicalReaction direction="right-to-left" evidence="8">
        <dbReference type="Rhea" id="RHEA:19823"/>
    </physiologicalReaction>
</comment>
<dbReference type="GO" id="GO:0071949">
    <property type="term" value="F:FAD binding"/>
    <property type="evidence" value="ECO:0007669"/>
    <property type="project" value="TreeGrafter"/>
</dbReference>
<dbReference type="InterPro" id="IPR003171">
    <property type="entry name" value="Mehydrof_redctse-like"/>
</dbReference>
<dbReference type="PANTHER" id="PTHR45754:SF3">
    <property type="entry name" value="METHYLENETETRAHYDROFOLATE REDUCTASE (NADPH)"/>
    <property type="match status" value="1"/>
</dbReference>
<dbReference type="HOGENOM" id="CLU_536107_0_0_7"/>
<protein>
    <recommendedName>
        <fullName evidence="9">Methylenetetrahydrofolate reductase</fullName>
    </recommendedName>
</protein>
<dbReference type="GO" id="GO:0035999">
    <property type="term" value="P:tetrahydrofolate interconversion"/>
    <property type="evidence" value="ECO:0007669"/>
    <property type="project" value="UniProtKB-UniPathway"/>
</dbReference>
<dbReference type="InterPro" id="IPR029041">
    <property type="entry name" value="FAD-linked_oxidoreductase-like"/>
</dbReference>
<organism evidence="11 12">
    <name type="scientific">Desulfocapsa sulfexigens (strain DSM 10523 / SB164P1)</name>
    <dbReference type="NCBI Taxonomy" id="1167006"/>
    <lineage>
        <taxon>Bacteria</taxon>
        <taxon>Pseudomonadati</taxon>
        <taxon>Thermodesulfobacteriota</taxon>
        <taxon>Desulfobulbia</taxon>
        <taxon>Desulfobulbales</taxon>
        <taxon>Desulfocapsaceae</taxon>
        <taxon>Desulfocapsa</taxon>
    </lineage>
</organism>
<evidence type="ECO:0000256" key="3">
    <source>
        <dbReference type="ARBA" id="ARBA00006743"/>
    </source>
</evidence>
<dbReference type="STRING" id="1167006.UWK_02376"/>
<dbReference type="GO" id="GO:0009086">
    <property type="term" value="P:methionine biosynthetic process"/>
    <property type="evidence" value="ECO:0007669"/>
    <property type="project" value="TreeGrafter"/>
</dbReference>
<dbReference type="Pfam" id="PF02219">
    <property type="entry name" value="MTHFR"/>
    <property type="match status" value="1"/>
</dbReference>
<comment type="similarity">
    <text evidence="3 9">Belongs to the methylenetetrahydrofolate reductase family.</text>
</comment>
<dbReference type="GO" id="GO:0005829">
    <property type="term" value="C:cytosol"/>
    <property type="evidence" value="ECO:0007669"/>
    <property type="project" value="TreeGrafter"/>
</dbReference>
<reference evidence="12" key="1">
    <citation type="journal article" date="2013" name="Stand. Genomic Sci.">
        <title>Complete genome sequence of Desulfocapsa sulfexigens, a marine deltaproteobacterium specialized in disproportionating inorganic sulfur compounds.</title>
        <authorList>
            <person name="Finster K.W."/>
            <person name="Kjeldsen K.U."/>
            <person name="Kube M."/>
            <person name="Reinhardt R."/>
            <person name="Mussmann M."/>
            <person name="Amann R."/>
            <person name="Schreiber L."/>
        </authorList>
    </citation>
    <scope>NUCLEOTIDE SEQUENCE [LARGE SCALE GENOMIC DNA]</scope>
    <source>
        <strain evidence="12">DSM 10523 / SB164P1</strain>
    </source>
</reference>
<evidence type="ECO:0000256" key="9">
    <source>
        <dbReference type="RuleBase" id="RU003862"/>
    </source>
</evidence>
<dbReference type="eggNOG" id="COG0685">
    <property type="taxonomic scope" value="Bacteria"/>
</dbReference>
<comment type="pathway">
    <text evidence="7">Amino-acid biosynthesis; L-methionine biosynthesis via de novo pathway.</text>
</comment>
<evidence type="ECO:0000256" key="2">
    <source>
        <dbReference type="ARBA" id="ARBA00004777"/>
    </source>
</evidence>
<dbReference type="RefSeq" id="WP_015404604.1">
    <property type="nucleotide sequence ID" value="NC_020304.1"/>
</dbReference>
<evidence type="ECO:0000259" key="10">
    <source>
        <dbReference type="Pfam" id="PF12225"/>
    </source>
</evidence>
<evidence type="ECO:0000256" key="7">
    <source>
        <dbReference type="ARBA" id="ARBA00034478"/>
    </source>
</evidence>
<dbReference type="AlphaFoldDB" id="M1PRC2"/>
<evidence type="ECO:0000256" key="6">
    <source>
        <dbReference type="ARBA" id="ARBA00023002"/>
    </source>
</evidence>
<evidence type="ECO:0000313" key="11">
    <source>
        <dbReference type="EMBL" id="AGF78916.1"/>
    </source>
</evidence>
<dbReference type="PANTHER" id="PTHR45754">
    <property type="entry name" value="METHYLENETETRAHYDROFOLATE REDUCTASE"/>
    <property type="match status" value="1"/>
</dbReference>
<accession>M1PRC2</accession>
<dbReference type="PATRIC" id="fig|1167006.5.peg.2579"/>
<gene>
    <name evidence="11" type="ordered locus">UWK_02376</name>
</gene>
<name>M1PRC2_DESSD</name>
<dbReference type="OrthoDB" id="5428919at2"/>
<sequence>MAQPVSNIFRDSLRNNDEFTITYELVPGRGSGGKRLEKILQLAELARDDGRIKALSITDNPGGHPALSPISLGLDILAMGISPLLHFSLKDKNRNLAESQLFECHRHDLLNLLVLGGDFPRYGFQGQAMPVFDLDSTQLLTLIEQLRHNFTVTRGAPGQAMDLPRMDFFAGCVVSPFKTLESEQVWQYVKLLTKIQCGAQFVISQLGYDIVKYQELIQFINEQQLRIPVLANLFVPSLAVARIMNKGLVPGVILPDALLQKMEDEAKSSDRGEEARLLRAARMLAALRETGYSGIHLGGNNLSFKSISFILDKSEDFTEKTDQAETHFPEPGTWYLYQTSCRTPRKRTLPFLFSSNHFIHKQIFAEKGLFFSIARKLSIKALSNSFLSRTYTLVEHLIKKILFHCRMCGDCTLAESSYLCPQSGCPKKMINGPCGGSNNGYCEVYPNKRLCFWVRSYHRGLEPDCHTIHSPKPIPPKDWSLDKTSSWLNYFSGRDHCELQVKKKKAEY</sequence>
<keyword evidence="4 9" id="KW-0285">Flavoprotein</keyword>